<keyword evidence="6" id="KW-0472">Membrane</keyword>
<keyword evidence="9" id="KW-1185">Reference proteome</keyword>
<feature type="region of interest" description="Disordered" evidence="7">
    <location>
        <begin position="329"/>
        <end position="375"/>
    </location>
</feature>
<evidence type="ECO:0000313" key="9">
    <source>
        <dbReference type="Proteomes" id="UP000518266"/>
    </source>
</evidence>
<dbReference type="GO" id="GO:0005546">
    <property type="term" value="F:phosphatidylinositol-4,5-bisphosphate binding"/>
    <property type="evidence" value="ECO:0007669"/>
    <property type="project" value="TreeGrafter"/>
</dbReference>
<evidence type="ECO:0000256" key="2">
    <source>
        <dbReference type="ARBA" id="ARBA00007750"/>
    </source>
</evidence>
<dbReference type="PANTHER" id="PTHR22237:SF3">
    <property type="entry name" value="APC MEMBRANE RECRUITMENT PROTEIN 2-LIKE"/>
    <property type="match status" value="1"/>
</dbReference>
<dbReference type="GO" id="GO:0008013">
    <property type="term" value="F:beta-catenin binding"/>
    <property type="evidence" value="ECO:0007669"/>
    <property type="project" value="TreeGrafter"/>
</dbReference>
<feature type="compositionally biased region" description="Basic and acidic residues" evidence="7">
    <location>
        <begin position="1"/>
        <end position="12"/>
    </location>
</feature>
<feature type="compositionally biased region" description="Low complexity" evidence="7">
    <location>
        <begin position="341"/>
        <end position="375"/>
    </location>
</feature>
<dbReference type="EMBL" id="JAAKFY010000020">
    <property type="protein sequence ID" value="KAF3840897.1"/>
    <property type="molecule type" value="Genomic_DNA"/>
</dbReference>
<feature type="compositionally biased region" description="Basic residues" evidence="7">
    <location>
        <begin position="25"/>
        <end position="38"/>
    </location>
</feature>
<evidence type="ECO:0000256" key="5">
    <source>
        <dbReference type="ARBA" id="ARBA00023121"/>
    </source>
</evidence>
<evidence type="ECO:0000256" key="1">
    <source>
        <dbReference type="ARBA" id="ARBA00004202"/>
    </source>
</evidence>
<feature type="compositionally biased region" description="Polar residues" evidence="7">
    <location>
        <begin position="203"/>
        <end position="240"/>
    </location>
</feature>
<dbReference type="OrthoDB" id="8445519at2759"/>
<protein>
    <recommendedName>
        <fullName evidence="10">APC membrane recruitment protein 2</fullName>
    </recommendedName>
</protein>
<sequence length="654" mass="68166">MENGGNREKMDVQTENMDPRLASGKIRKGFKLFGKRKPGNIFSIRSKGDGNNKSPVNTSKTIDGVSENTAPDSELELDKERGQELSQGEREPSEEEQLGEYGVMAAAPLRASISSTSSAKSLSFLSLLRGGRRGVGDRRVQTVSQPVGRQRRGLKDLFNNVKFRGKEEAPPSPLLMLSRASSVEIIKEDMTLTPKCQPRSLVSPKTESWEASKSLTTQDSADTSPSETTTPQATAGNVSRTNEHVPTLPTSDPPLVPGDNSLSCLLADISSLLTFDSISGGGDMMADVEAEWGRASSPITAAWTEVTPSSTSIFAKPTMSRPLTSVSTAATAKPSPVAVPTTASTQSFTQSSTQSFTPGTKTATRATTSSPVSRPSSIITTLTKASTLTTNSVTLISDSTPASATYASIKITSTPIATKSSTPPVTLTSFSAPKISQPSAAIKSTLSTTSNSTTAPPNTPATVAKAPSIGPNLTFTASKFASEITPPPQTIASVSTPWTVATPTPTSAKPPPVTHSPPTPVVFTQPPPAKLDRVSSLNLKTFTSYKPSLSSAAGEPKAPVIISPACAVTPKPELVMPPKVTTVPTSTTTPGLVSAPISKPTLNCSPLDLNKAPPSLAKVPDILPSSNLTAVTKTQPSPVSVPTPSSTSLDKIPP</sequence>
<evidence type="ECO:0000256" key="6">
    <source>
        <dbReference type="ARBA" id="ARBA00023136"/>
    </source>
</evidence>
<dbReference type="GO" id="GO:0016055">
    <property type="term" value="P:Wnt signaling pathway"/>
    <property type="evidence" value="ECO:0007669"/>
    <property type="project" value="UniProtKB-KW"/>
</dbReference>
<name>A0A7J5XWE5_DISMA</name>
<dbReference type="Proteomes" id="UP000518266">
    <property type="component" value="Unassembled WGS sequence"/>
</dbReference>
<evidence type="ECO:0008006" key="10">
    <source>
        <dbReference type="Google" id="ProtNLM"/>
    </source>
</evidence>
<dbReference type="GO" id="GO:0060828">
    <property type="term" value="P:regulation of canonical Wnt signaling pathway"/>
    <property type="evidence" value="ECO:0007669"/>
    <property type="project" value="TreeGrafter"/>
</dbReference>
<feature type="compositionally biased region" description="Polar residues" evidence="7">
    <location>
        <begin position="49"/>
        <end position="71"/>
    </location>
</feature>
<comment type="subcellular location">
    <subcellularLocation>
        <location evidence="1">Cell membrane</location>
        <topology evidence="1">Peripheral membrane protein</topology>
    </subcellularLocation>
</comment>
<comment type="caution">
    <text evidence="8">The sequence shown here is derived from an EMBL/GenBank/DDBJ whole genome shotgun (WGS) entry which is preliminary data.</text>
</comment>
<dbReference type="PANTHER" id="PTHR22237">
    <property type="entry name" value="APC MEMBRANE RECRUITMENT PROTEIN 2-RELATED"/>
    <property type="match status" value="1"/>
</dbReference>
<dbReference type="AlphaFoldDB" id="A0A7J5XWE5"/>
<feature type="region of interest" description="Disordered" evidence="7">
    <location>
        <begin position="195"/>
        <end position="256"/>
    </location>
</feature>
<feature type="region of interest" description="Disordered" evidence="7">
    <location>
        <begin position="629"/>
        <end position="654"/>
    </location>
</feature>
<organism evidence="8 9">
    <name type="scientific">Dissostichus mawsoni</name>
    <name type="common">Antarctic cod</name>
    <dbReference type="NCBI Taxonomy" id="36200"/>
    <lineage>
        <taxon>Eukaryota</taxon>
        <taxon>Metazoa</taxon>
        <taxon>Chordata</taxon>
        <taxon>Craniata</taxon>
        <taxon>Vertebrata</taxon>
        <taxon>Euteleostomi</taxon>
        <taxon>Actinopterygii</taxon>
        <taxon>Neopterygii</taxon>
        <taxon>Teleostei</taxon>
        <taxon>Neoteleostei</taxon>
        <taxon>Acanthomorphata</taxon>
        <taxon>Eupercaria</taxon>
        <taxon>Perciformes</taxon>
        <taxon>Notothenioidei</taxon>
        <taxon>Nototheniidae</taxon>
        <taxon>Dissostichus</taxon>
    </lineage>
</organism>
<dbReference type="GO" id="GO:0005886">
    <property type="term" value="C:plasma membrane"/>
    <property type="evidence" value="ECO:0007669"/>
    <property type="project" value="UniProtKB-SubCell"/>
</dbReference>
<evidence type="ECO:0000256" key="7">
    <source>
        <dbReference type="SAM" id="MobiDB-lite"/>
    </source>
</evidence>
<feature type="region of interest" description="Disordered" evidence="7">
    <location>
        <begin position="1"/>
        <end position="98"/>
    </location>
</feature>
<feature type="region of interest" description="Disordered" evidence="7">
    <location>
        <begin position="444"/>
        <end position="467"/>
    </location>
</feature>
<keyword evidence="4" id="KW-0879">Wnt signaling pathway</keyword>
<feature type="compositionally biased region" description="Basic and acidic residues" evidence="7">
    <location>
        <begin position="76"/>
        <end position="91"/>
    </location>
</feature>
<evidence type="ECO:0000256" key="3">
    <source>
        <dbReference type="ARBA" id="ARBA00022475"/>
    </source>
</evidence>
<comment type="similarity">
    <text evidence="2">Belongs to the Amer family.</text>
</comment>
<keyword evidence="3" id="KW-1003">Cell membrane</keyword>
<evidence type="ECO:0000256" key="4">
    <source>
        <dbReference type="ARBA" id="ARBA00022687"/>
    </source>
</evidence>
<reference evidence="8 9" key="1">
    <citation type="submission" date="2020-03" db="EMBL/GenBank/DDBJ databases">
        <title>Dissostichus mawsoni Genome sequencing and assembly.</title>
        <authorList>
            <person name="Park H."/>
        </authorList>
    </citation>
    <scope>NUCLEOTIDE SEQUENCE [LARGE SCALE GENOMIC DNA]</scope>
    <source>
        <strain evidence="8">DM0001</strain>
        <tissue evidence="8">Muscle</tissue>
    </source>
</reference>
<accession>A0A7J5XWE5</accession>
<proteinExistence type="inferred from homology"/>
<dbReference type="Pfam" id="PF09422">
    <property type="entry name" value="AMER"/>
    <property type="match status" value="2"/>
</dbReference>
<gene>
    <name evidence="8" type="ORF">F7725_006759</name>
</gene>
<evidence type="ECO:0000313" key="8">
    <source>
        <dbReference type="EMBL" id="KAF3840897.1"/>
    </source>
</evidence>
<feature type="compositionally biased region" description="Low complexity" evidence="7">
    <location>
        <begin position="636"/>
        <end position="648"/>
    </location>
</feature>
<dbReference type="InterPro" id="IPR019003">
    <property type="entry name" value="AMER"/>
</dbReference>
<keyword evidence="5" id="KW-0446">Lipid-binding</keyword>